<evidence type="ECO:0000256" key="2">
    <source>
        <dbReference type="ARBA" id="ARBA00004186"/>
    </source>
</evidence>
<keyword evidence="10" id="KW-1185">Reference proteome</keyword>
<dbReference type="Proteomes" id="UP000243459">
    <property type="component" value="Chromosome 5"/>
</dbReference>
<dbReference type="InterPro" id="IPR050875">
    <property type="entry name" value="Troponin_I"/>
</dbReference>
<feature type="region of interest" description="Disordered" evidence="7">
    <location>
        <begin position="197"/>
        <end position="229"/>
    </location>
</feature>
<feature type="region of interest" description="Disordered" evidence="7">
    <location>
        <begin position="1368"/>
        <end position="1397"/>
    </location>
</feature>
<proteinExistence type="inferred from homology"/>
<comment type="subcellular location">
    <subcellularLocation>
        <location evidence="2">Cytoplasm</location>
        <location evidence="2">Cytoskeleton</location>
        <location evidence="2">Spindle</location>
    </subcellularLocation>
    <subcellularLocation>
        <location evidence="1">Nucleus</location>
    </subcellularLocation>
</comment>
<feature type="region of interest" description="Disordered" evidence="7">
    <location>
        <begin position="1121"/>
        <end position="1149"/>
    </location>
</feature>
<keyword evidence="4" id="KW-0963">Cytoplasm</keyword>
<dbReference type="PANTHER" id="PTHR13738:SF1">
    <property type="entry name" value="TROPONIN I"/>
    <property type="match status" value="1"/>
</dbReference>
<dbReference type="GO" id="GO:0005634">
    <property type="term" value="C:nucleus"/>
    <property type="evidence" value="ECO:0007669"/>
    <property type="project" value="UniProtKB-SubCell"/>
</dbReference>
<keyword evidence="5" id="KW-0206">Cytoskeleton</keyword>
<feature type="compositionally biased region" description="Polar residues" evidence="7">
    <location>
        <begin position="1368"/>
        <end position="1381"/>
    </location>
</feature>
<evidence type="ECO:0000313" key="10">
    <source>
        <dbReference type="Proteomes" id="UP000243459"/>
    </source>
</evidence>
<sequence>MSAMEHLFTNIFDRKRWIEDQFKHQVDSYGQSLAFNLLAEGHRPPPCLLTSGFDEPKEFNREQILSKILDPFPHVTAPACLFNANSFFTKTCASNKYSEVQANDELVAADVPQVSEHNSEMILQPEVTENSSKLSQPTKSRMSTIKHKEPYIPPFKKAKTLSPVVQNAHEFTGRVTRSMSTCSSHDYVKDKGRAIRSRSTNQKYHSVGQTSKLAEPQKGVSSVPSANIDNDAHNTSVENGLYLDSAFAAPNSSEITNSLTSRLSAITLLSKSEQLIDGIEGPRPNVNSLSTSEAENYEMTVCHHSLPSTQLHEDIFCPLSTIRRVEALSTIRRVEEADRDPTESESLVMPKVVDSECDSHLGLTGLSSSNETTDLGTFISNGTCHLNKRSIAASVKESQTDLESFPTKLNSALNDGMVPEGSKSANNNSKLWETEKEGVPDTAKTIHQSREIDVVSNEMPEKGAQLPGQKSVCIIHPASSSEDCSTFENVLSNSLLERTCILNSLDTSGHTSAFSCLTRKNSFRILCAEGVECCVKTKDGPIDVAVAKQSEDRYPVGTVHVPLNRIEECDSSENLVPESDRANRASDVDKDVRSDIIGNQVRGCRPLIPVGDASALLPATSPCRENAETICGSRKRTDIEHCDRPVLYSTEENKVLVGAEEIEISTKEISQKIAGESIVSPEALQRQNEMLEGKRDCNEMGTVKERITPDAEKKYESVPKARYFLRSSANNDKHYATLKSNRIDDSSSLEQNTCDITWPKRKKMKTRSNNVLATSPRSKVKKQKHIYCICRTSLNGTSESCIDFQPCMPSCELGDRLFDAASGQFEEQHQNKKCRVEGDHDLSGKCCVQTPLSIKHTNRRLNLDDNSSAIAQSTILDAEQNYVPQSRQDGLDRFDHRSPINSGGLEESVDIGQMHIGEETMPEFEGFSINVSPTMEGDVTFSGSEIPSLSKERASLLEQLHISGNILEQLNLSDSLRIDDARYAQEARKPPLTPPVGKLHQRNILRKSVASSEEQGSNPELVCFRIDENSTTTAEEPASEQVFGSKEVQTSTKRTALADVTSMYQNMPTSVSLCRKYLERASLDSSSIAPLVDINYTENERLPLTRSVVENSASSICSWVSNPDRSGKANEKNRGNTVSEKQGKPDNIVSNVSSFIPLVREKQQKAAPEMGKRDIKIKALEAAEAAKRLEEKRQYEREMKKAAAKLERIRSEQENMRQLELKKKQEDELKKKKEAAIEARKRQREMEKNEKERKRRCTEEARKQQRIVERLRVEKGNKELQDKNANGKKRKGKELAIKAKKPHLVKGREVPTYRNTSEAEPSISKVVCGDSLKVNTSRELHGDCLETYDSNKVVNNSYESQTTIQDRMSVTTQSQGLQSYDITPYKDSDDEDGDEDYRRNMKHVPPWARKQSLNQILLSNRHLDPAEIFARKNSFDLNEVLHQRHR</sequence>
<dbReference type="Pfam" id="PF03941">
    <property type="entry name" value="INCENP_ARK-bind"/>
    <property type="match status" value="1"/>
</dbReference>
<keyword evidence="6" id="KW-0539">Nucleus</keyword>
<gene>
    <name evidence="9" type="ORF">A4U43_C05F14020</name>
</gene>
<feature type="compositionally biased region" description="Basic and acidic residues" evidence="7">
    <location>
        <begin position="1125"/>
        <end position="1134"/>
    </location>
</feature>
<feature type="compositionally biased region" description="Polar residues" evidence="7">
    <location>
        <begin position="197"/>
        <end position="212"/>
    </location>
</feature>
<evidence type="ECO:0000313" key="9">
    <source>
        <dbReference type="EMBL" id="ONK68618.1"/>
    </source>
</evidence>
<dbReference type="EMBL" id="CM007385">
    <property type="protein sequence ID" value="ONK68618.1"/>
    <property type="molecule type" value="Genomic_DNA"/>
</dbReference>
<organism evidence="9 10">
    <name type="scientific">Asparagus officinalis</name>
    <name type="common">Garden asparagus</name>
    <dbReference type="NCBI Taxonomy" id="4686"/>
    <lineage>
        <taxon>Eukaryota</taxon>
        <taxon>Viridiplantae</taxon>
        <taxon>Streptophyta</taxon>
        <taxon>Embryophyta</taxon>
        <taxon>Tracheophyta</taxon>
        <taxon>Spermatophyta</taxon>
        <taxon>Magnoliopsida</taxon>
        <taxon>Liliopsida</taxon>
        <taxon>Asparagales</taxon>
        <taxon>Asparagaceae</taxon>
        <taxon>Asparagoideae</taxon>
        <taxon>Asparagus</taxon>
    </lineage>
</organism>
<protein>
    <recommendedName>
        <fullName evidence="8">Inner centromere protein ARK-binding domain-containing protein</fullName>
    </recommendedName>
</protein>
<name>A0A5P1ERH5_ASPOF</name>
<dbReference type="InterPro" id="IPR005635">
    <property type="entry name" value="Inner_centromere_prot_ARK-bd"/>
</dbReference>
<dbReference type="PANTHER" id="PTHR13738">
    <property type="entry name" value="TROPONIN I"/>
    <property type="match status" value="1"/>
</dbReference>
<evidence type="ECO:0000256" key="4">
    <source>
        <dbReference type="ARBA" id="ARBA00022490"/>
    </source>
</evidence>
<dbReference type="GO" id="GO:0005819">
    <property type="term" value="C:spindle"/>
    <property type="evidence" value="ECO:0007669"/>
    <property type="project" value="UniProtKB-SubCell"/>
</dbReference>
<evidence type="ECO:0000259" key="8">
    <source>
        <dbReference type="Pfam" id="PF03941"/>
    </source>
</evidence>
<feature type="domain" description="Inner centromere protein ARK-binding" evidence="8">
    <location>
        <begin position="1387"/>
        <end position="1440"/>
    </location>
</feature>
<evidence type="ECO:0000256" key="3">
    <source>
        <dbReference type="ARBA" id="ARBA00010042"/>
    </source>
</evidence>
<evidence type="ECO:0000256" key="1">
    <source>
        <dbReference type="ARBA" id="ARBA00004123"/>
    </source>
</evidence>
<dbReference type="Gramene" id="ONK68618">
    <property type="protein sequence ID" value="ONK68618"/>
    <property type="gene ID" value="A4U43_C05F14020"/>
</dbReference>
<evidence type="ECO:0000256" key="7">
    <source>
        <dbReference type="SAM" id="MobiDB-lite"/>
    </source>
</evidence>
<accession>A0A5P1ERH5</accession>
<reference evidence="10" key="1">
    <citation type="journal article" date="2017" name="Nat. Commun.">
        <title>The asparagus genome sheds light on the origin and evolution of a young Y chromosome.</title>
        <authorList>
            <person name="Harkess A."/>
            <person name="Zhou J."/>
            <person name="Xu C."/>
            <person name="Bowers J.E."/>
            <person name="Van der Hulst R."/>
            <person name="Ayyampalayam S."/>
            <person name="Mercati F."/>
            <person name="Riccardi P."/>
            <person name="McKain M.R."/>
            <person name="Kakrana A."/>
            <person name="Tang H."/>
            <person name="Ray J."/>
            <person name="Groenendijk J."/>
            <person name="Arikit S."/>
            <person name="Mathioni S.M."/>
            <person name="Nakano M."/>
            <person name="Shan H."/>
            <person name="Telgmann-Rauber A."/>
            <person name="Kanno A."/>
            <person name="Yue Z."/>
            <person name="Chen H."/>
            <person name="Li W."/>
            <person name="Chen Y."/>
            <person name="Xu X."/>
            <person name="Zhang Y."/>
            <person name="Luo S."/>
            <person name="Chen H."/>
            <person name="Gao J."/>
            <person name="Mao Z."/>
            <person name="Pires J.C."/>
            <person name="Luo M."/>
            <person name="Kudrna D."/>
            <person name="Wing R.A."/>
            <person name="Meyers B.C."/>
            <person name="Yi K."/>
            <person name="Kong H."/>
            <person name="Lavrijsen P."/>
            <person name="Sunseri F."/>
            <person name="Falavigna A."/>
            <person name="Ye Y."/>
            <person name="Leebens-Mack J.H."/>
            <person name="Chen G."/>
        </authorList>
    </citation>
    <scope>NUCLEOTIDE SEQUENCE [LARGE SCALE GENOMIC DNA]</scope>
    <source>
        <strain evidence="10">cv. DH0086</strain>
    </source>
</reference>
<evidence type="ECO:0000256" key="6">
    <source>
        <dbReference type="ARBA" id="ARBA00023242"/>
    </source>
</evidence>
<feature type="region of interest" description="Disordered" evidence="7">
    <location>
        <begin position="1240"/>
        <end position="1263"/>
    </location>
</feature>
<feature type="compositionally biased region" description="Polar residues" evidence="7">
    <location>
        <begin position="219"/>
        <end position="229"/>
    </location>
</feature>
<evidence type="ECO:0000256" key="5">
    <source>
        <dbReference type="ARBA" id="ARBA00023212"/>
    </source>
</evidence>
<comment type="similarity">
    <text evidence="3">Belongs to the INCENP family.</text>
</comment>